<dbReference type="InterPro" id="IPR008136">
    <property type="entry name" value="CinA_C"/>
</dbReference>
<evidence type="ECO:0000313" key="3">
    <source>
        <dbReference type="Proteomes" id="UP000831859"/>
    </source>
</evidence>
<sequence length="156" mass="16972">MKIDSSIIEKMIQKNISITAAESLTAGMFQSTLGGISGVSAIFPGGFVTYANEAKESMLDIPSTVIDQYGVVSNENAIWMAKQAKNKMNTDVGISFTGVAGPSSLENHPAGTVFIGIDYLNYPVYSKKFIFKGNRNEIRMQSVNAAMKIIENEYNK</sequence>
<dbReference type="RefSeq" id="WP_249511164.1">
    <property type="nucleotide sequence ID" value="NZ_CP093362.1"/>
</dbReference>
<proteinExistence type="predicted"/>
<dbReference type="EMBL" id="CP093362">
    <property type="protein sequence ID" value="UQS85186.1"/>
    <property type="molecule type" value="Genomic_DNA"/>
</dbReference>
<dbReference type="SUPFAM" id="SSF142433">
    <property type="entry name" value="CinA-like"/>
    <property type="match status" value="1"/>
</dbReference>
<keyword evidence="3" id="KW-1185">Reference proteome</keyword>
<dbReference type="Proteomes" id="UP000831859">
    <property type="component" value="Chromosome"/>
</dbReference>
<name>A0ABY4PIB9_9LACO</name>
<dbReference type="Pfam" id="PF02464">
    <property type="entry name" value="CinA"/>
    <property type="match status" value="1"/>
</dbReference>
<reference evidence="2 3" key="1">
    <citation type="journal article" date="2022" name="Int. J. Syst. Evol. Microbiol.">
        <title>Apilactobacillus apisilvae sp. nov., Nicolia spurrieriana gen. nov. sp. nov., Bombilactobacillus folatiphilus sp. nov. and Bombilactobacillus thymidiniphilus sp. nov., four new lactic acid bacterial isolates from stingless bees Tetragonula carbonaria and Austroplebeia australis.</title>
        <authorList>
            <person name="Oliphant S.A."/>
            <person name="Watson-Haigh N.S."/>
            <person name="Sumby K.M."/>
            <person name="Gardner J."/>
            <person name="Groom S."/>
            <person name="Jiranek V."/>
        </authorList>
    </citation>
    <scope>NUCLEOTIDE SEQUENCE [LARGE SCALE GENOMIC DNA]</scope>
    <source>
        <strain evidence="2 3">SG5_A10</strain>
    </source>
</reference>
<gene>
    <name evidence="2" type="ORF">MOO46_00865</name>
</gene>
<organism evidence="2 3">
    <name type="scientific">Apilactobacillus apisilvae</name>
    <dbReference type="NCBI Taxonomy" id="2923364"/>
    <lineage>
        <taxon>Bacteria</taxon>
        <taxon>Bacillati</taxon>
        <taxon>Bacillota</taxon>
        <taxon>Bacilli</taxon>
        <taxon>Lactobacillales</taxon>
        <taxon>Lactobacillaceae</taxon>
        <taxon>Apilactobacillus</taxon>
    </lineage>
</organism>
<evidence type="ECO:0000313" key="2">
    <source>
        <dbReference type="EMBL" id="UQS85186.1"/>
    </source>
</evidence>
<accession>A0ABY4PIB9</accession>
<dbReference type="NCBIfam" id="TIGR00199">
    <property type="entry name" value="PncC_domain"/>
    <property type="match status" value="1"/>
</dbReference>
<dbReference type="InterPro" id="IPR036653">
    <property type="entry name" value="CinA-like_C"/>
</dbReference>
<evidence type="ECO:0000259" key="1">
    <source>
        <dbReference type="Pfam" id="PF02464"/>
    </source>
</evidence>
<dbReference type="Gene3D" id="3.90.950.20">
    <property type="entry name" value="CinA-like"/>
    <property type="match status" value="1"/>
</dbReference>
<protein>
    <submittedName>
        <fullName evidence="2">Nicotinamide-nucleotide amidohydrolase family protein</fullName>
    </submittedName>
</protein>
<feature type="domain" description="CinA C-terminal" evidence="1">
    <location>
        <begin position="3"/>
        <end position="152"/>
    </location>
</feature>